<keyword evidence="3" id="KW-1185">Reference proteome</keyword>
<feature type="region of interest" description="Disordered" evidence="1">
    <location>
        <begin position="343"/>
        <end position="367"/>
    </location>
</feature>
<name>A0A8H6CBC2_9LECA</name>
<dbReference type="EMBL" id="JACCJB010000017">
    <property type="protein sequence ID" value="KAF6220076.1"/>
    <property type="molecule type" value="Genomic_DNA"/>
</dbReference>
<dbReference type="GeneID" id="59331618"/>
<proteinExistence type="predicted"/>
<accession>A0A8H6CBC2</accession>
<gene>
    <name evidence="2" type="ORF">HO133_003207</name>
</gene>
<evidence type="ECO:0000313" key="2">
    <source>
        <dbReference type="EMBL" id="KAF6220076.1"/>
    </source>
</evidence>
<protein>
    <submittedName>
        <fullName evidence="2">Uncharacterized protein</fullName>
    </submittedName>
</protein>
<feature type="region of interest" description="Disordered" evidence="1">
    <location>
        <begin position="34"/>
        <end position="148"/>
    </location>
</feature>
<sequence>MFGRLKLKYRLLPSPAMSFPLKIMDTMDLLSPSDEPPAANVTIEKAPPSKPAARFDDTPSPMRADGNSTNFKPLISPEEVPHDDTIAPQDVRPGSTDPTREVPHGPITAPPHVRSGTTVSGQTASRDTVNPTQDVRSGAGASPRAGVHVKPTNVKNRQTQNAGGLKSFFGRGRFPKENPRDAICASEGVLLGTLALPKASFAAGLPSASDGTATTLTPFSNRLYYPKLHPSLEFRSVELSIDRLDATGHDEKAMRTNARKLVDDPHAPKPLHDPATMTPGQLFRHLHRGRTNAGVAIKRKVSIIISSSLQSQLALEFEVKPAQENTSLSAEVMRARRSVDELDGQLTTKTEEKLFESRSLGREAEGG</sequence>
<evidence type="ECO:0000313" key="3">
    <source>
        <dbReference type="Proteomes" id="UP000593566"/>
    </source>
</evidence>
<reference evidence="2 3" key="1">
    <citation type="journal article" date="2020" name="Genomics">
        <title>Complete, high-quality genomes from long-read metagenomic sequencing of two wolf lichen thalli reveals enigmatic genome architecture.</title>
        <authorList>
            <person name="McKenzie S.K."/>
            <person name="Walston R.F."/>
            <person name="Allen J.L."/>
        </authorList>
    </citation>
    <scope>NUCLEOTIDE SEQUENCE [LARGE SCALE GENOMIC DNA]</scope>
    <source>
        <strain evidence="2">WasteWater1</strain>
    </source>
</reference>
<dbReference type="AlphaFoldDB" id="A0A8H6CBC2"/>
<feature type="compositionally biased region" description="Basic and acidic residues" evidence="1">
    <location>
        <begin position="349"/>
        <end position="367"/>
    </location>
</feature>
<organism evidence="2 3">
    <name type="scientific">Letharia lupina</name>
    <dbReference type="NCBI Taxonomy" id="560253"/>
    <lineage>
        <taxon>Eukaryota</taxon>
        <taxon>Fungi</taxon>
        <taxon>Dikarya</taxon>
        <taxon>Ascomycota</taxon>
        <taxon>Pezizomycotina</taxon>
        <taxon>Lecanoromycetes</taxon>
        <taxon>OSLEUM clade</taxon>
        <taxon>Lecanoromycetidae</taxon>
        <taxon>Lecanorales</taxon>
        <taxon>Lecanorineae</taxon>
        <taxon>Parmeliaceae</taxon>
        <taxon>Letharia</taxon>
    </lineage>
</organism>
<comment type="caution">
    <text evidence="2">The sequence shown here is derived from an EMBL/GenBank/DDBJ whole genome shotgun (WGS) entry which is preliminary data.</text>
</comment>
<feature type="compositionally biased region" description="Polar residues" evidence="1">
    <location>
        <begin position="115"/>
        <end position="135"/>
    </location>
</feature>
<dbReference type="Proteomes" id="UP000593566">
    <property type="component" value="Unassembled WGS sequence"/>
</dbReference>
<evidence type="ECO:0000256" key="1">
    <source>
        <dbReference type="SAM" id="MobiDB-lite"/>
    </source>
</evidence>
<dbReference type="RefSeq" id="XP_037149511.1">
    <property type="nucleotide sequence ID" value="XM_037294130.1"/>
</dbReference>